<protein>
    <recommendedName>
        <fullName evidence="5">Integral membrane protein</fullName>
    </recommendedName>
</protein>
<evidence type="ECO:0000313" key="3">
    <source>
        <dbReference type="EMBL" id="MBB4292869.1"/>
    </source>
</evidence>
<sequence>MRAFAFYLLLLLAMPPAALALISPANVYRAQGIAAPDCDGPLQVLIFAVPAILIYGAGAFLAHRAGRRFHRVVSLLCLIVALATVRILQRPCTNSTETPPMANARVNPLAFLPCPLGKRPVWPSFLLRSPIV</sequence>
<comment type="caution">
    <text evidence="3">The sequence shown here is derived from an EMBL/GenBank/DDBJ whole genome shotgun (WGS) entry which is preliminary data.</text>
</comment>
<name>A0AAE2MP88_RHILE</name>
<gene>
    <name evidence="3" type="ORF">GGE16_004949</name>
</gene>
<evidence type="ECO:0000256" key="2">
    <source>
        <dbReference type="SAM" id="SignalP"/>
    </source>
</evidence>
<keyword evidence="1" id="KW-1133">Transmembrane helix</keyword>
<dbReference type="AlphaFoldDB" id="A0AAE2MP88"/>
<evidence type="ECO:0000256" key="1">
    <source>
        <dbReference type="SAM" id="Phobius"/>
    </source>
</evidence>
<keyword evidence="1" id="KW-0812">Transmembrane</keyword>
<keyword evidence="2" id="KW-0732">Signal</keyword>
<keyword evidence="1" id="KW-0472">Membrane</keyword>
<feature type="signal peptide" evidence="2">
    <location>
        <begin position="1"/>
        <end position="20"/>
    </location>
</feature>
<proteinExistence type="predicted"/>
<feature type="transmembrane region" description="Helical" evidence="1">
    <location>
        <begin position="44"/>
        <end position="62"/>
    </location>
</feature>
<evidence type="ECO:0000313" key="4">
    <source>
        <dbReference type="Proteomes" id="UP000538507"/>
    </source>
</evidence>
<evidence type="ECO:0008006" key="5">
    <source>
        <dbReference type="Google" id="ProtNLM"/>
    </source>
</evidence>
<dbReference type="EMBL" id="JACIGO010000007">
    <property type="protein sequence ID" value="MBB4292869.1"/>
    <property type="molecule type" value="Genomic_DNA"/>
</dbReference>
<dbReference type="Proteomes" id="UP000538507">
    <property type="component" value="Unassembled WGS sequence"/>
</dbReference>
<accession>A0AAE2MP88</accession>
<feature type="chain" id="PRO_5041912630" description="Integral membrane protein" evidence="2">
    <location>
        <begin position="21"/>
        <end position="132"/>
    </location>
</feature>
<feature type="transmembrane region" description="Helical" evidence="1">
    <location>
        <begin position="69"/>
        <end position="88"/>
    </location>
</feature>
<reference evidence="3 4" key="1">
    <citation type="submission" date="2020-08" db="EMBL/GenBank/DDBJ databases">
        <title>Genomic Encyclopedia of Type Strains, Phase IV (KMG-V): Genome sequencing to study the core and pangenomes of soil and plant-associated prokaryotes.</title>
        <authorList>
            <person name="Whitman W."/>
        </authorList>
    </citation>
    <scope>NUCLEOTIDE SEQUENCE [LARGE SCALE GENOMIC DNA]</scope>
    <source>
        <strain evidence="3 4">SEMIA 415</strain>
    </source>
</reference>
<organism evidence="3 4">
    <name type="scientific">Rhizobium leguminosarum</name>
    <dbReference type="NCBI Taxonomy" id="384"/>
    <lineage>
        <taxon>Bacteria</taxon>
        <taxon>Pseudomonadati</taxon>
        <taxon>Pseudomonadota</taxon>
        <taxon>Alphaproteobacteria</taxon>
        <taxon>Hyphomicrobiales</taxon>
        <taxon>Rhizobiaceae</taxon>
        <taxon>Rhizobium/Agrobacterium group</taxon>
        <taxon>Rhizobium</taxon>
    </lineage>
</organism>